<reference evidence="5 6" key="1">
    <citation type="journal article" date="2007" name="J. Bacteriol.">
        <title>Whole-genome analysis of the methyl tert-butyl ether-degrading beta-proteobacterium Methylibium petroleiphilum PM1.</title>
        <authorList>
            <person name="Kane S.R."/>
            <person name="Chakicherla A.Y."/>
            <person name="Chain P.S.G."/>
            <person name="Schmidt R."/>
            <person name="Shin M.W."/>
            <person name="Legler T.C."/>
            <person name="Scow K.M."/>
            <person name="Larimer F.W."/>
            <person name="Lucas S.M."/>
            <person name="Richardson P.M."/>
            <person name="Hristova K.R."/>
        </authorList>
    </citation>
    <scope>NUCLEOTIDE SEQUENCE [LARGE SCALE GENOMIC DNA]</scope>
    <source>
        <strain evidence="6">ATCC BAA-1232 / LMG 22953 / PM1</strain>
    </source>
</reference>
<dbReference type="eggNOG" id="COG0640">
    <property type="taxonomic scope" value="Bacteria"/>
</dbReference>
<keyword evidence="3" id="KW-0804">Transcription</keyword>
<evidence type="ECO:0000256" key="1">
    <source>
        <dbReference type="ARBA" id="ARBA00023015"/>
    </source>
</evidence>
<dbReference type="SUPFAM" id="SSF46785">
    <property type="entry name" value="Winged helix' DNA-binding domain"/>
    <property type="match status" value="1"/>
</dbReference>
<dbReference type="Gene3D" id="1.10.10.10">
    <property type="entry name" value="Winged helix-like DNA-binding domain superfamily/Winged helix DNA-binding domain"/>
    <property type="match status" value="1"/>
</dbReference>
<dbReference type="PANTHER" id="PTHR43132">
    <property type="entry name" value="ARSENICAL RESISTANCE OPERON REPRESSOR ARSR-RELATED"/>
    <property type="match status" value="1"/>
</dbReference>
<evidence type="ECO:0000313" key="6">
    <source>
        <dbReference type="Proteomes" id="UP000000366"/>
    </source>
</evidence>
<dbReference type="RefSeq" id="WP_011830303.1">
    <property type="nucleotide sequence ID" value="NC_008825.1"/>
</dbReference>
<dbReference type="PANTHER" id="PTHR43132:SF2">
    <property type="entry name" value="ARSENICAL RESISTANCE OPERON REPRESSOR ARSR-RELATED"/>
    <property type="match status" value="1"/>
</dbReference>
<dbReference type="NCBIfam" id="NF033788">
    <property type="entry name" value="HTH_metalloreg"/>
    <property type="match status" value="1"/>
</dbReference>
<dbReference type="PROSITE" id="PS50987">
    <property type="entry name" value="HTH_ARSR_2"/>
    <property type="match status" value="1"/>
</dbReference>
<evidence type="ECO:0000259" key="4">
    <source>
        <dbReference type="PROSITE" id="PS50987"/>
    </source>
</evidence>
<dbReference type="InterPro" id="IPR036388">
    <property type="entry name" value="WH-like_DNA-bd_sf"/>
</dbReference>
<name>A2SJD4_METPP</name>
<dbReference type="EMBL" id="CP000555">
    <property type="protein sequence ID" value="ABM95673.1"/>
    <property type="molecule type" value="Genomic_DNA"/>
</dbReference>
<dbReference type="HOGENOM" id="CLU_097806_6_4_4"/>
<dbReference type="CDD" id="cd00090">
    <property type="entry name" value="HTH_ARSR"/>
    <property type="match status" value="1"/>
</dbReference>
<accession>A2SJD4</accession>
<dbReference type="GO" id="GO:0003700">
    <property type="term" value="F:DNA-binding transcription factor activity"/>
    <property type="evidence" value="ECO:0007669"/>
    <property type="project" value="InterPro"/>
</dbReference>
<dbReference type="InterPro" id="IPR001845">
    <property type="entry name" value="HTH_ArsR_DNA-bd_dom"/>
</dbReference>
<dbReference type="STRING" id="420662.Mpe_A2719"/>
<dbReference type="SMART" id="SM00418">
    <property type="entry name" value="HTH_ARSR"/>
    <property type="match status" value="1"/>
</dbReference>
<dbReference type="InterPro" id="IPR011991">
    <property type="entry name" value="ArsR-like_HTH"/>
</dbReference>
<keyword evidence="1" id="KW-0805">Transcription regulation</keyword>
<sequence>MIYSIFIYILISSPILERFVKSTSTAIDPGALRGAAARAVGALKLLANEDRLLLLCQLSQGERCVSELEEQLAIRQPTLSQQLGVLRAEGVVSTRRQGKHIFYSVADPAMLEILAVLYRLYCPEE</sequence>
<feature type="domain" description="HTH arsR-type" evidence="4">
    <location>
        <begin position="32"/>
        <end position="125"/>
    </location>
</feature>
<dbReference type="GO" id="GO:0003677">
    <property type="term" value="F:DNA binding"/>
    <property type="evidence" value="ECO:0007669"/>
    <property type="project" value="UniProtKB-KW"/>
</dbReference>
<evidence type="ECO:0000313" key="5">
    <source>
        <dbReference type="EMBL" id="ABM95673.1"/>
    </source>
</evidence>
<gene>
    <name evidence="5" type="ordered locus">Mpe_A2719</name>
</gene>
<proteinExistence type="predicted"/>
<dbReference type="KEGG" id="mpt:Mpe_A2719"/>
<dbReference type="Proteomes" id="UP000000366">
    <property type="component" value="Chromosome"/>
</dbReference>
<evidence type="ECO:0000256" key="3">
    <source>
        <dbReference type="ARBA" id="ARBA00023163"/>
    </source>
</evidence>
<dbReference type="Pfam" id="PF01022">
    <property type="entry name" value="HTH_5"/>
    <property type="match status" value="1"/>
</dbReference>
<evidence type="ECO:0000256" key="2">
    <source>
        <dbReference type="ARBA" id="ARBA00023125"/>
    </source>
</evidence>
<dbReference type="InterPro" id="IPR036390">
    <property type="entry name" value="WH_DNA-bd_sf"/>
</dbReference>
<keyword evidence="6" id="KW-1185">Reference proteome</keyword>
<dbReference type="InterPro" id="IPR051011">
    <property type="entry name" value="Metal_resp_trans_reg"/>
</dbReference>
<dbReference type="PRINTS" id="PR00778">
    <property type="entry name" value="HTHARSR"/>
</dbReference>
<keyword evidence="2" id="KW-0238">DNA-binding</keyword>
<dbReference type="AlphaFoldDB" id="A2SJD4"/>
<organism evidence="5 6">
    <name type="scientific">Methylibium petroleiphilum (strain ATCC BAA-1232 / LMG 22953 / PM1)</name>
    <dbReference type="NCBI Taxonomy" id="420662"/>
    <lineage>
        <taxon>Bacteria</taxon>
        <taxon>Pseudomonadati</taxon>
        <taxon>Pseudomonadota</taxon>
        <taxon>Betaproteobacteria</taxon>
        <taxon>Burkholderiales</taxon>
        <taxon>Sphaerotilaceae</taxon>
        <taxon>Methylibium</taxon>
    </lineage>
</organism>
<protein>
    <submittedName>
        <fullName evidence="5">Transcriptional regulator, ArsR family</fullName>
    </submittedName>
</protein>